<name>A0ABV5WKP3_9BACI</name>
<comment type="caution">
    <text evidence="3">Lacks conserved residue(s) required for the propagation of feature annotation.</text>
</comment>
<protein>
    <recommendedName>
        <fullName evidence="3">dTTP/UTP pyrophosphatase</fullName>
        <shortName evidence="3">dTTPase/UTPase</shortName>
        <ecNumber evidence="3">3.6.1.9</ecNumber>
    </recommendedName>
    <alternativeName>
        <fullName evidence="3">Nucleoside triphosphate pyrophosphatase</fullName>
    </alternativeName>
    <alternativeName>
        <fullName evidence="3">Nucleotide pyrophosphatase</fullName>
        <shortName evidence="3">Nucleotide PPase</shortName>
    </alternativeName>
</protein>
<dbReference type="SUPFAM" id="SSF52972">
    <property type="entry name" value="ITPase-like"/>
    <property type="match status" value="1"/>
</dbReference>
<comment type="subcellular location">
    <subcellularLocation>
        <location evidence="3">Cytoplasm</location>
    </subcellularLocation>
</comment>
<comment type="function">
    <text evidence="3">Nucleoside triphosphate pyrophosphatase that hydrolyzes dTTP and UTP. May have a dual role in cell division arrest and in preventing the incorporation of modified nucleotides into cellular nucleic acids.</text>
</comment>
<accession>A0ABV5WKP3</accession>
<organism evidence="4 5">
    <name type="scientific">Ectobacillus funiculus</name>
    <dbReference type="NCBI Taxonomy" id="137993"/>
    <lineage>
        <taxon>Bacteria</taxon>
        <taxon>Bacillati</taxon>
        <taxon>Bacillota</taxon>
        <taxon>Bacilli</taxon>
        <taxon>Bacillales</taxon>
        <taxon>Bacillaceae</taxon>
        <taxon>Ectobacillus</taxon>
    </lineage>
</organism>
<dbReference type="Proteomes" id="UP001589609">
    <property type="component" value="Unassembled WGS sequence"/>
</dbReference>
<dbReference type="EMBL" id="JBHMAF010000188">
    <property type="protein sequence ID" value="MFB9761190.1"/>
    <property type="molecule type" value="Genomic_DNA"/>
</dbReference>
<dbReference type="PIRSF" id="PIRSF006305">
    <property type="entry name" value="Maf"/>
    <property type="match status" value="1"/>
</dbReference>
<feature type="active site" description="Proton acceptor" evidence="3">
    <location>
        <position position="70"/>
    </location>
</feature>
<dbReference type="RefSeq" id="WP_379951397.1">
    <property type="nucleotide sequence ID" value="NZ_JBHMAF010000188.1"/>
</dbReference>
<keyword evidence="3" id="KW-0963">Cytoplasm</keyword>
<feature type="site" description="Important for substrate specificity" evidence="3">
    <location>
        <position position="13"/>
    </location>
</feature>
<proteinExistence type="inferred from homology"/>
<dbReference type="NCBIfam" id="TIGR00172">
    <property type="entry name" value="maf"/>
    <property type="match status" value="1"/>
</dbReference>
<dbReference type="InterPro" id="IPR029001">
    <property type="entry name" value="ITPase-like_fam"/>
</dbReference>
<comment type="similarity">
    <text evidence="3">Belongs to the Maf family. YhdE subfamily.</text>
</comment>
<evidence type="ECO:0000256" key="1">
    <source>
        <dbReference type="ARBA" id="ARBA00001968"/>
    </source>
</evidence>
<dbReference type="PANTHER" id="PTHR43213">
    <property type="entry name" value="BIFUNCTIONAL DTTP/UTP PYROPHOSPHATASE/METHYLTRANSFERASE PROTEIN-RELATED"/>
    <property type="match status" value="1"/>
</dbReference>
<evidence type="ECO:0000256" key="3">
    <source>
        <dbReference type="HAMAP-Rule" id="MF_00528"/>
    </source>
</evidence>
<feature type="site" description="Important for substrate specificity" evidence="3">
    <location>
        <position position="71"/>
    </location>
</feature>
<reference evidence="4 5" key="1">
    <citation type="submission" date="2024-09" db="EMBL/GenBank/DDBJ databases">
        <authorList>
            <person name="Sun Q."/>
            <person name="Mori K."/>
        </authorList>
    </citation>
    <scope>NUCLEOTIDE SEQUENCE [LARGE SCALE GENOMIC DNA]</scope>
    <source>
        <strain evidence="4 5">JCM 11201</strain>
    </source>
</reference>
<dbReference type="Gene3D" id="3.90.950.10">
    <property type="match status" value="1"/>
</dbReference>
<comment type="catalytic activity">
    <reaction evidence="3">
        <text>UTP + H2O = UMP + diphosphate + H(+)</text>
        <dbReference type="Rhea" id="RHEA:29395"/>
        <dbReference type="ChEBI" id="CHEBI:15377"/>
        <dbReference type="ChEBI" id="CHEBI:15378"/>
        <dbReference type="ChEBI" id="CHEBI:33019"/>
        <dbReference type="ChEBI" id="CHEBI:46398"/>
        <dbReference type="ChEBI" id="CHEBI:57865"/>
        <dbReference type="EC" id="3.6.1.9"/>
    </reaction>
</comment>
<comment type="catalytic activity">
    <reaction evidence="3">
        <text>dTTP + H2O = dTMP + diphosphate + H(+)</text>
        <dbReference type="Rhea" id="RHEA:28534"/>
        <dbReference type="ChEBI" id="CHEBI:15377"/>
        <dbReference type="ChEBI" id="CHEBI:15378"/>
        <dbReference type="ChEBI" id="CHEBI:33019"/>
        <dbReference type="ChEBI" id="CHEBI:37568"/>
        <dbReference type="ChEBI" id="CHEBI:63528"/>
        <dbReference type="EC" id="3.6.1.9"/>
    </reaction>
</comment>
<dbReference type="HAMAP" id="MF_00528">
    <property type="entry name" value="Maf"/>
    <property type="match status" value="1"/>
</dbReference>
<evidence type="ECO:0000313" key="5">
    <source>
        <dbReference type="Proteomes" id="UP001589609"/>
    </source>
</evidence>
<dbReference type="CDD" id="cd00555">
    <property type="entry name" value="Maf"/>
    <property type="match status" value="1"/>
</dbReference>
<evidence type="ECO:0000256" key="2">
    <source>
        <dbReference type="ARBA" id="ARBA00022801"/>
    </source>
</evidence>
<dbReference type="Pfam" id="PF02545">
    <property type="entry name" value="Maf"/>
    <property type="match status" value="1"/>
</dbReference>
<comment type="cofactor">
    <cofactor evidence="1 3">
        <name>a divalent metal cation</name>
        <dbReference type="ChEBI" id="CHEBI:60240"/>
    </cofactor>
</comment>
<dbReference type="EC" id="3.6.1.9" evidence="3"/>
<dbReference type="InterPro" id="IPR003697">
    <property type="entry name" value="Maf-like"/>
</dbReference>
<dbReference type="PANTHER" id="PTHR43213:SF5">
    <property type="entry name" value="BIFUNCTIONAL DTTP_UTP PYROPHOSPHATASE_METHYLTRANSFERASE PROTEIN-RELATED"/>
    <property type="match status" value="1"/>
</dbReference>
<comment type="caution">
    <text evidence="4">The sequence shown here is derived from an EMBL/GenBank/DDBJ whole genome shotgun (WGS) entry which is preliminary data.</text>
</comment>
<feature type="site" description="Important for substrate specificity" evidence="3">
    <location>
        <position position="153"/>
    </location>
</feature>
<dbReference type="GO" id="GO:0016787">
    <property type="term" value="F:hydrolase activity"/>
    <property type="evidence" value="ECO:0007669"/>
    <property type="project" value="UniProtKB-KW"/>
</dbReference>
<sequence length="197" mass="21789">MTKPLILASASPRRKELLELVQIPFEIHVSEVEEKIEETASPAEVVMSLAAQKAADVARHYPHAVVLGADTIVTYGARMLGKPNSKEEAVEMLRLLSGNIHEVYTGVALVSEGETFTFYERTEVTFWKLSEEEIQAYVETGEPLDKAGSYGIQGKGATLVKKINGDYYSVVGLPVARIVRELRSFIWEGNDAYKPDS</sequence>
<evidence type="ECO:0000313" key="4">
    <source>
        <dbReference type="EMBL" id="MFB9761190.1"/>
    </source>
</evidence>
<keyword evidence="5" id="KW-1185">Reference proteome</keyword>
<gene>
    <name evidence="4" type="ORF">ACFFMS_23345</name>
</gene>
<keyword evidence="2 3" id="KW-0378">Hydrolase</keyword>
<keyword evidence="3" id="KW-0546">Nucleotide metabolism</keyword>